<dbReference type="SUPFAM" id="SSF48452">
    <property type="entry name" value="TPR-like"/>
    <property type="match status" value="1"/>
</dbReference>
<protein>
    <submittedName>
        <fullName evidence="3">Type III secretion chaperone SycD</fullName>
    </submittedName>
</protein>
<dbReference type="InterPro" id="IPR005415">
    <property type="entry name" value="T3SS_Ca_resp_chp_LcrH/SycD"/>
</dbReference>
<dbReference type="Pfam" id="PF07720">
    <property type="entry name" value="TPR_3"/>
    <property type="match status" value="1"/>
</dbReference>
<feature type="region of interest" description="Disordered" evidence="2">
    <location>
        <begin position="215"/>
        <end position="246"/>
    </location>
</feature>
<gene>
    <name evidence="3" type="primary">sycD</name>
    <name evidence="3" type="ordered locus">TC_0865</name>
</gene>
<dbReference type="Gene3D" id="1.25.40.10">
    <property type="entry name" value="Tetratricopeptide repeat domain"/>
    <property type="match status" value="1"/>
</dbReference>
<feature type="compositionally biased region" description="Basic residues" evidence="2">
    <location>
        <begin position="234"/>
        <end position="246"/>
    </location>
</feature>
<dbReference type="HOGENOM" id="CLU_1218050_0_0_0"/>
<reference evidence="3 4" key="1">
    <citation type="journal article" date="2000" name="Nucleic Acids Res.">
        <title>Genome sequences of Chlamydia trachomatis MoPn and Chlamydia pneumoniae AR39.</title>
        <authorList>
            <person name="Read T.D."/>
            <person name="Brunham R.C."/>
            <person name="Shen C."/>
            <person name="Gill S.R."/>
            <person name="Heidelberg J.F."/>
            <person name="White O."/>
            <person name="Hickey E.K."/>
            <person name="Peterson J.D."/>
            <person name="Utterback T.R."/>
            <person name="Berry K.J."/>
            <person name="Bass S."/>
            <person name="Linher K.D."/>
            <person name="Weidman J.F."/>
            <person name="Khouri H.M."/>
            <person name="Craven B."/>
            <person name="Bowman C."/>
            <person name="Dodson R.J."/>
            <person name="Gwinn M.L."/>
            <person name="Nelson W.C."/>
            <person name="DeBoy R.T."/>
            <person name="Kolonay J.F."/>
            <person name="McClarty G."/>
            <person name="Salzberg S.L."/>
            <person name="Eisen J.A."/>
            <person name="Fraser C.M."/>
        </authorList>
    </citation>
    <scope>NUCLEOTIDE SEQUENCE [LARGE SCALE GENOMIC DNA]</scope>
    <source>
        <strain evidence="4">MoPn / Nigg</strain>
    </source>
</reference>
<feature type="compositionally biased region" description="Low complexity" evidence="2">
    <location>
        <begin position="223"/>
        <end position="233"/>
    </location>
</feature>
<organism evidence="3 4">
    <name type="scientific">Chlamydia muridarum (strain MoPn / Nigg)</name>
    <dbReference type="NCBI Taxonomy" id="243161"/>
    <lineage>
        <taxon>Bacteria</taxon>
        <taxon>Pseudomonadati</taxon>
        <taxon>Chlamydiota</taxon>
        <taxon>Chlamydiia</taxon>
        <taxon>Chlamydiales</taxon>
        <taxon>Chlamydiaceae</taxon>
        <taxon>Chlamydia/Chlamydophila group</taxon>
        <taxon>Chlamydia</taxon>
    </lineage>
</organism>
<dbReference type="NCBIfam" id="TIGR02552">
    <property type="entry name" value="LcrH_SycD"/>
    <property type="match status" value="1"/>
</dbReference>
<dbReference type="eggNOG" id="COG0457">
    <property type="taxonomic scope" value="Bacteria"/>
</dbReference>
<dbReference type="PIR" id="D81655">
    <property type="entry name" value="D81655"/>
</dbReference>
<name>Q9PJG4_CHLMU</name>
<dbReference type="PRINTS" id="PR01595">
    <property type="entry name" value="SYCDCHAPRONE"/>
</dbReference>
<comment type="similarity">
    <text evidence="1">Belongs to the LcrH/SycD chaperone family.</text>
</comment>
<dbReference type="InterPro" id="IPR011716">
    <property type="entry name" value="TPR-3"/>
</dbReference>
<proteinExistence type="inferred from homology"/>
<dbReference type="KEGG" id="cmu:TC_0865"/>
<evidence type="ECO:0000256" key="1">
    <source>
        <dbReference type="ARBA" id="ARBA00010244"/>
    </source>
</evidence>
<dbReference type="Proteomes" id="UP000000800">
    <property type="component" value="Chromosome"/>
</dbReference>
<keyword evidence="4" id="KW-1185">Reference proteome</keyword>
<dbReference type="EMBL" id="AE002160">
    <property type="protein sequence ID" value="AAF39661.1"/>
    <property type="molecule type" value="Genomic_DNA"/>
</dbReference>
<evidence type="ECO:0000313" key="3">
    <source>
        <dbReference type="EMBL" id="AAF39661.1"/>
    </source>
</evidence>
<dbReference type="AlphaFoldDB" id="Q9PJG4"/>
<accession>Q9PJG4</accession>
<dbReference type="InterPro" id="IPR011990">
    <property type="entry name" value="TPR-like_helical_dom_sf"/>
</dbReference>
<evidence type="ECO:0000313" key="4">
    <source>
        <dbReference type="Proteomes" id="UP000000800"/>
    </source>
</evidence>
<sequence length="246" mass="27765">MLVEVVIFYFLGIIAMSTPSSNNSKKPSASFNKKSRSRLAEIAAQKKAKAEDLEQKYPVPTEEETKKVLLEILQGLGDGLTLQQILGLSDVLLEEIYTVAYTFYSQGKYREAIGLFQILTASKPQCYKYILGLSSCYHQLKMYDEAAFGFFLAFDAQPENPIPPYYIADSLMQLDQPEESQNFLDITIDMCKNKPEYKVLKERCSIMKQSLDAMLKKEKRASAKSSESKTSTTKAKKSSPNKKKAK</sequence>
<evidence type="ECO:0000256" key="2">
    <source>
        <dbReference type="SAM" id="MobiDB-lite"/>
    </source>
</evidence>